<reference evidence="1" key="1">
    <citation type="submission" date="2019-08" db="EMBL/GenBank/DDBJ databases">
        <authorList>
            <person name="Kucharzyk K."/>
            <person name="Murdoch R.W."/>
            <person name="Higgins S."/>
            <person name="Loffler F."/>
        </authorList>
    </citation>
    <scope>NUCLEOTIDE SEQUENCE</scope>
</reference>
<dbReference type="EMBL" id="VSSQ01046546">
    <property type="protein sequence ID" value="MPN00508.1"/>
    <property type="molecule type" value="Genomic_DNA"/>
</dbReference>
<name>A0A645EER9_9ZZZZ</name>
<sequence length="161" mass="17794">MRFVFPKRNGTGCIDEDAARCDIARADVENVSLNLGKRGDIRVRLAIADIRFVPEQSESAAGRVDQHAIERLTKRGIIGRSVFFINPCGDMEPGERLFQQFLAMRVELKTGQIDFIFCEARKIGAFSAGCGAGVEHALSRRIAQRTAGEHRAFAHHGKLAL</sequence>
<proteinExistence type="predicted"/>
<dbReference type="AlphaFoldDB" id="A0A645EER9"/>
<organism evidence="1">
    <name type="scientific">bioreactor metagenome</name>
    <dbReference type="NCBI Taxonomy" id="1076179"/>
    <lineage>
        <taxon>unclassified sequences</taxon>
        <taxon>metagenomes</taxon>
        <taxon>ecological metagenomes</taxon>
    </lineage>
</organism>
<comment type="caution">
    <text evidence="1">The sequence shown here is derived from an EMBL/GenBank/DDBJ whole genome shotgun (WGS) entry which is preliminary data.</text>
</comment>
<evidence type="ECO:0000313" key="1">
    <source>
        <dbReference type="EMBL" id="MPN00508.1"/>
    </source>
</evidence>
<accession>A0A645EER9</accession>
<gene>
    <name evidence="1" type="ORF">SDC9_147703</name>
</gene>
<protein>
    <submittedName>
        <fullName evidence="1">Uncharacterized protein</fullName>
    </submittedName>
</protein>